<dbReference type="GO" id="GO:1904680">
    <property type="term" value="F:peptide transmembrane transporter activity"/>
    <property type="evidence" value="ECO:0007669"/>
    <property type="project" value="TreeGrafter"/>
</dbReference>
<comment type="caution">
    <text evidence="6">The sequence shown here is derived from an EMBL/GenBank/DDBJ whole genome shotgun (WGS) entry which is preliminary data.</text>
</comment>
<dbReference type="PANTHER" id="PTHR30290">
    <property type="entry name" value="PERIPLASMIC BINDING COMPONENT OF ABC TRANSPORTER"/>
    <property type="match status" value="1"/>
</dbReference>
<reference evidence="6 7" key="1">
    <citation type="submission" date="2015-02" db="EMBL/GenBank/DDBJ databases">
        <title>Draft genome sequences of ten Microbacterium spp. with emphasis on heavy metal contaminated environments.</title>
        <authorList>
            <person name="Corretto E."/>
        </authorList>
    </citation>
    <scope>NUCLEOTIDE SEQUENCE [LARGE SCALE GENOMIC DNA]</scope>
    <source>
        <strain evidence="6 7">DSM 8608</strain>
    </source>
</reference>
<sequence>MTTRTRHPLRRAGLVATAAFAAVALLAGCAGGAAPQASAGSDEPKEGGDLTFLIDSLGATWIPNSSSISSYQGHVWGHLTDKLIYVDGDGELSPWVAESWEQNDAATEFTIHLKDGVTFSDGTPVDAAAVVANIDIWAKGAPDKGIARVGLFPSANYVGAEAVDDATVKVTFSKATLSFIPTLAYHGSILISPESLALPAEEQADLSNDIGSGPFVVESWKEGDSVVLTKREDYDWGPAALEHEGPAYLDTITYKIVAEPTLRTGSVQSGQADVAYNASPQELDALKDEGFEVAVPRYLGFVNGYALNTTAAPFGEEAVRQAFTHGIDRDEILSTVYTEDWFAAESFVQSNVPEATDHTDAFAYDPDTAEQLLDDAGWVEGADGVREKDGQQLALTLYPNPYLATSKAIDELVAQQLAEIGFKVDIEAYDVVTYGEKVINNKTLQATEITRSFVDIGTIPGVLTASNPGDEDWFKVGTSDETLNDLAAQLASATDRESREPVFDELQQYVLEKGYFAPITQIVQRVYVQSPDVKDVSYNGLAYANYFTAWLDR</sequence>
<dbReference type="PROSITE" id="PS51257">
    <property type="entry name" value="PROKAR_LIPOPROTEIN"/>
    <property type="match status" value="1"/>
</dbReference>
<dbReference type="AlphaFoldDB" id="A0A0M2HEK8"/>
<dbReference type="OrthoDB" id="5240629at2"/>
<name>A0A0M2HEK8_MICTR</name>
<dbReference type="Gene3D" id="3.10.105.10">
    <property type="entry name" value="Dipeptide-binding Protein, Domain 3"/>
    <property type="match status" value="1"/>
</dbReference>
<keyword evidence="7" id="KW-1185">Reference proteome</keyword>
<dbReference type="PROSITE" id="PS51318">
    <property type="entry name" value="TAT"/>
    <property type="match status" value="1"/>
</dbReference>
<dbReference type="GO" id="GO:0042597">
    <property type="term" value="C:periplasmic space"/>
    <property type="evidence" value="ECO:0007669"/>
    <property type="project" value="UniProtKB-ARBA"/>
</dbReference>
<dbReference type="PIRSF" id="PIRSF002741">
    <property type="entry name" value="MppA"/>
    <property type="match status" value="1"/>
</dbReference>
<feature type="chain" id="PRO_5005634019" evidence="4">
    <location>
        <begin position="40"/>
        <end position="553"/>
    </location>
</feature>
<dbReference type="Proteomes" id="UP000034098">
    <property type="component" value="Unassembled WGS sequence"/>
</dbReference>
<accession>A0A0M2HEK8</accession>
<protein>
    <submittedName>
        <fullName evidence="6">Glutathione-binding protein GsiB</fullName>
    </submittedName>
</protein>
<dbReference type="InterPro" id="IPR000914">
    <property type="entry name" value="SBP_5_dom"/>
</dbReference>
<dbReference type="SUPFAM" id="SSF53850">
    <property type="entry name" value="Periplasmic binding protein-like II"/>
    <property type="match status" value="1"/>
</dbReference>
<dbReference type="Gene3D" id="3.40.190.10">
    <property type="entry name" value="Periplasmic binding protein-like II"/>
    <property type="match status" value="1"/>
</dbReference>
<dbReference type="CDD" id="cd08492">
    <property type="entry name" value="PBP2_NikA_DppA_OppA_like_15"/>
    <property type="match status" value="1"/>
</dbReference>
<evidence type="ECO:0000256" key="3">
    <source>
        <dbReference type="ARBA" id="ARBA00022729"/>
    </source>
</evidence>
<feature type="domain" description="Solute-binding protein family 5" evidence="5">
    <location>
        <begin position="91"/>
        <end position="440"/>
    </location>
</feature>
<dbReference type="PANTHER" id="PTHR30290:SF9">
    <property type="entry name" value="OLIGOPEPTIDE-BINDING PROTEIN APPA"/>
    <property type="match status" value="1"/>
</dbReference>
<comment type="similarity">
    <text evidence="1">Belongs to the bacterial solute-binding protein 5 family.</text>
</comment>
<evidence type="ECO:0000259" key="5">
    <source>
        <dbReference type="Pfam" id="PF00496"/>
    </source>
</evidence>
<dbReference type="RefSeq" id="WP_045296581.1">
    <property type="nucleotide sequence ID" value="NZ_JYJA01000021.1"/>
</dbReference>
<dbReference type="EMBL" id="JYJA01000021">
    <property type="protein sequence ID" value="KJL45069.1"/>
    <property type="molecule type" value="Genomic_DNA"/>
</dbReference>
<proteinExistence type="inferred from homology"/>
<evidence type="ECO:0000256" key="4">
    <source>
        <dbReference type="SAM" id="SignalP"/>
    </source>
</evidence>
<dbReference type="InterPro" id="IPR030678">
    <property type="entry name" value="Peptide/Ni-bd"/>
</dbReference>
<keyword evidence="2" id="KW-0813">Transport</keyword>
<dbReference type="Pfam" id="PF00496">
    <property type="entry name" value="SBP_bac_5"/>
    <property type="match status" value="1"/>
</dbReference>
<gene>
    <name evidence="6" type="primary">gsiB_1</name>
    <name evidence="6" type="ORF">RS82_00418</name>
</gene>
<dbReference type="InterPro" id="IPR039424">
    <property type="entry name" value="SBP_5"/>
</dbReference>
<feature type="signal peptide" evidence="4">
    <location>
        <begin position="1"/>
        <end position="39"/>
    </location>
</feature>
<organism evidence="6 7">
    <name type="scientific">Microbacterium trichothecenolyticum</name>
    <name type="common">Aureobacterium trichothecenolyticum</name>
    <dbReference type="NCBI Taxonomy" id="69370"/>
    <lineage>
        <taxon>Bacteria</taxon>
        <taxon>Bacillati</taxon>
        <taxon>Actinomycetota</taxon>
        <taxon>Actinomycetes</taxon>
        <taxon>Micrococcales</taxon>
        <taxon>Microbacteriaceae</taxon>
        <taxon>Microbacterium</taxon>
    </lineage>
</organism>
<evidence type="ECO:0000313" key="7">
    <source>
        <dbReference type="Proteomes" id="UP000034098"/>
    </source>
</evidence>
<dbReference type="InterPro" id="IPR006311">
    <property type="entry name" value="TAT_signal"/>
</dbReference>
<dbReference type="PATRIC" id="fig|69370.6.peg.439"/>
<dbReference type="GO" id="GO:0015833">
    <property type="term" value="P:peptide transport"/>
    <property type="evidence" value="ECO:0007669"/>
    <property type="project" value="TreeGrafter"/>
</dbReference>
<keyword evidence="3 4" id="KW-0732">Signal</keyword>
<evidence type="ECO:0000256" key="1">
    <source>
        <dbReference type="ARBA" id="ARBA00005695"/>
    </source>
</evidence>
<evidence type="ECO:0000313" key="6">
    <source>
        <dbReference type="EMBL" id="KJL45069.1"/>
    </source>
</evidence>
<evidence type="ECO:0000256" key="2">
    <source>
        <dbReference type="ARBA" id="ARBA00022448"/>
    </source>
</evidence>
<dbReference type="GO" id="GO:0043190">
    <property type="term" value="C:ATP-binding cassette (ABC) transporter complex"/>
    <property type="evidence" value="ECO:0007669"/>
    <property type="project" value="InterPro"/>
</dbReference>